<dbReference type="AlphaFoldDB" id="A0A856MBH9"/>
<dbReference type="KEGG" id="bsen:DP114_05535"/>
<evidence type="ECO:0000256" key="3">
    <source>
        <dbReference type="ARBA" id="ARBA00023002"/>
    </source>
</evidence>
<dbReference type="GO" id="GO:0016491">
    <property type="term" value="F:oxidoreductase activity"/>
    <property type="evidence" value="ECO:0007669"/>
    <property type="project" value="UniProtKB-KW"/>
</dbReference>
<evidence type="ECO:0000313" key="6">
    <source>
        <dbReference type="EMBL" id="QDL07429.1"/>
    </source>
</evidence>
<dbReference type="Gene3D" id="1.10.1040.10">
    <property type="entry name" value="N-(1-d-carboxylethyl)-l-norvaline Dehydrogenase, domain 2"/>
    <property type="match status" value="1"/>
</dbReference>
<dbReference type="InterPro" id="IPR013328">
    <property type="entry name" value="6PGD_dom2"/>
</dbReference>
<dbReference type="RefSeq" id="WP_169266865.1">
    <property type="nucleotide sequence ID" value="NZ_CAWOXK010000001.1"/>
</dbReference>
<dbReference type="InterPro" id="IPR036291">
    <property type="entry name" value="NAD(P)-bd_dom_sf"/>
</dbReference>
<evidence type="ECO:0000256" key="2">
    <source>
        <dbReference type="ARBA" id="ARBA00022857"/>
    </source>
</evidence>
<feature type="domain" description="Ketopantoate reductase N-terminal" evidence="4">
    <location>
        <begin position="3"/>
        <end position="172"/>
    </location>
</feature>
<proteinExistence type="inferred from homology"/>
<dbReference type="FunFam" id="3.40.50.720:FF:000307">
    <property type="entry name" value="2-dehydropantoate 2-reductase"/>
    <property type="match status" value="1"/>
</dbReference>
<dbReference type="PANTHER" id="PTHR21708">
    <property type="entry name" value="PROBABLE 2-DEHYDROPANTOATE 2-REDUCTASE"/>
    <property type="match status" value="1"/>
</dbReference>
<evidence type="ECO:0000259" key="4">
    <source>
        <dbReference type="Pfam" id="PF02558"/>
    </source>
</evidence>
<dbReference type="EMBL" id="CP030118">
    <property type="protein sequence ID" value="QDL07429.1"/>
    <property type="molecule type" value="Genomic_DNA"/>
</dbReference>
<dbReference type="InterPro" id="IPR051402">
    <property type="entry name" value="KPR-Related"/>
</dbReference>
<dbReference type="SUPFAM" id="SSF51735">
    <property type="entry name" value="NAD(P)-binding Rossmann-fold domains"/>
    <property type="match status" value="1"/>
</dbReference>
<dbReference type="Pfam" id="PF08546">
    <property type="entry name" value="ApbA_C"/>
    <property type="match status" value="1"/>
</dbReference>
<keyword evidence="3" id="KW-0560">Oxidoreductase</keyword>
<reference evidence="6 7" key="1">
    <citation type="submission" date="2018-06" db="EMBL/GenBank/DDBJ databases">
        <title>Comparative genomics of Brasilonema spp. strains.</title>
        <authorList>
            <person name="Alvarenga D.O."/>
            <person name="Fiore M.F."/>
            <person name="Varani A.M."/>
        </authorList>
    </citation>
    <scope>NUCLEOTIDE SEQUENCE [LARGE SCALE GENOMIC DNA]</scope>
    <source>
        <strain evidence="6 7">CENA114</strain>
    </source>
</reference>
<name>A0A856MBH9_9CYAN</name>
<comment type="similarity">
    <text evidence="1">Belongs to the ketopantoate reductase family.</text>
</comment>
<dbReference type="SUPFAM" id="SSF48179">
    <property type="entry name" value="6-phosphogluconate dehydrogenase C-terminal domain-like"/>
    <property type="match status" value="1"/>
</dbReference>
<accession>A0A856MBH9</accession>
<dbReference type="NCBIfam" id="NF005089">
    <property type="entry name" value="PRK06522.1-4"/>
    <property type="match status" value="1"/>
</dbReference>
<evidence type="ECO:0000313" key="7">
    <source>
        <dbReference type="Proteomes" id="UP000503129"/>
    </source>
</evidence>
<dbReference type="Proteomes" id="UP000503129">
    <property type="component" value="Chromosome"/>
</dbReference>
<sequence>MKICIVGAGAIGGYLGAKLALSGNEVTLIVRGAHLEAIQKNGLKLMMPDGSTHVATPSLATSDMSQAEPQDVVILAVKTTSVAAIAPNLPSLYKPETMVVTAQNGIPWWYFRKHGGEYEGTAIQSVDPDGTIEAHINVERVIGCVVYPATEIVEPGVIKHIEGDRFSLGEIDASKTERIQLLAQALKSAGLKAPIRTQIRTDLWVKLWGNVAFNPISALTGATLDHICQYPLTRELAKQMMSEAQAIAQKLGIDFGITLDQRIDGAQKVGAHKTSMLQDVEAFRPTEVDAIVGAVAELGRLTRTPTPHIDAIYASVKLLEKTHMGN</sequence>
<dbReference type="GO" id="GO:0005737">
    <property type="term" value="C:cytoplasm"/>
    <property type="evidence" value="ECO:0007669"/>
    <property type="project" value="TreeGrafter"/>
</dbReference>
<dbReference type="InterPro" id="IPR008927">
    <property type="entry name" value="6-PGluconate_DH-like_C_sf"/>
</dbReference>
<dbReference type="PANTHER" id="PTHR21708:SF45">
    <property type="entry name" value="2-DEHYDROPANTOATE 2-REDUCTASE"/>
    <property type="match status" value="1"/>
</dbReference>
<dbReference type="Gene3D" id="3.40.50.720">
    <property type="entry name" value="NAD(P)-binding Rossmann-like Domain"/>
    <property type="match status" value="1"/>
</dbReference>
<protein>
    <submittedName>
        <fullName evidence="6">Oxidoreductase</fullName>
    </submittedName>
</protein>
<evidence type="ECO:0000256" key="1">
    <source>
        <dbReference type="ARBA" id="ARBA00007870"/>
    </source>
</evidence>
<dbReference type="InterPro" id="IPR013752">
    <property type="entry name" value="KPA_reductase"/>
</dbReference>
<gene>
    <name evidence="6" type="ORF">DP114_05535</name>
</gene>
<dbReference type="FunFam" id="1.10.1040.10:FF:000017">
    <property type="entry name" value="2-dehydropantoate 2-reductase"/>
    <property type="match status" value="1"/>
</dbReference>
<evidence type="ECO:0000259" key="5">
    <source>
        <dbReference type="Pfam" id="PF08546"/>
    </source>
</evidence>
<feature type="domain" description="Ketopantoate reductase C-terminal" evidence="5">
    <location>
        <begin position="199"/>
        <end position="319"/>
    </location>
</feature>
<dbReference type="InterPro" id="IPR013332">
    <property type="entry name" value="KPR_N"/>
</dbReference>
<keyword evidence="2" id="KW-0521">NADP</keyword>
<keyword evidence="7" id="KW-1185">Reference proteome</keyword>
<dbReference type="Pfam" id="PF02558">
    <property type="entry name" value="ApbA"/>
    <property type="match status" value="1"/>
</dbReference>
<organism evidence="6 7">
    <name type="scientific">Brasilonema sennae CENA114</name>
    <dbReference type="NCBI Taxonomy" id="415709"/>
    <lineage>
        <taxon>Bacteria</taxon>
        <taxon>Bacillati</taxon>
        <taxon>Cyanobacteriota</taxon>
        <taxon>Cyanophyceae</taxon>
        <taxon>Nostocales</taxon>
        <taxon>Scytonemataceae</taxon>
        <taxon>Brasilonema</taxon>
        <taxon>Bromeliae group (in: Brasilonema)</taxon>
    </lineage>
</organism>